<reference evidence="5 6" key="1">
    <citation type="submission" date="2018-10" db="EMBL/GenBank/DDBJ databases">
        <title>Genomic Encyclopedia of Type Strains, Phase IV (KMG-IV): sequencing the most valuable type-strain genomes for metagenomic binning, comparative biology and taxonomic classification.</title>
        <authorList>
            <person name="Goeker M."/>
        </authorList>
    </citation>
    <scope>NUCLEOTIDE SEQUENCE [LARGE SCALE GENOMIC DNA]</scope>
    <source>
        <strain evidence="5 6">DSM 23841</strain>
    </source>
</reference>
<evidence type="ECO:0000313" key="6">
    <source>
        <dbReference type="Proteomes" id="UP000270626"/>
    </source>
</evidence>
<dbReference type="InterPro" id="IPR003778">
    <property type="entry name" value="CT_A_B"/>
</dbReference>
<dbReference type="RefSeq" id="WP_121457315.1">
    <property type="nucleotide sequence ID" value="NZ_RBXP01000011.1"/>
</dbReference>
<protein>
    <submittedName>
        <fullName evidence="5">Allophanate hydrolase</fullName>
    </submittedName>
</protein>
<evidence type="ECO:0000256" key="1">
    <source>
        <dbReference type="ARBA" id="ARBA00022741"/>
    </source>
</evidence>
<dbReference type="Proteomes" id="UP000270626">
    <property type="component" value="Unassembled WGS sequence"/>
</dbReference>
<evidence type="ECO:0000313" key="5">
    <source>
        <dbReference type="EMBL" id="RKT60821.1"/>
    </source>
</evidence>
<name>A0A495WGJ3_9RHOO</name>
<keyword evidence="3" id="KW-0067">ATP-binding</keyword>
<feature type="domain" description="Carboxyltransferase" evidence="4">
    <location>
        <begin position="26"/>
        <end position="309"/>
    </location>
</feature>
<evidence type="ECO:0000259" key="4">
    <source>
        <dbReference type="SMART" id="SM00797"/>
    </source>
</evidence>
<dbReference type="GO" id="GO:0016787">
    <property type="term" value="F:hydrolase activity"/>
    <property type="evidence" value="ECO:0007669"/>
    <property type="project" value="UniProtKB-KW"/>
</dbReference>
<gene>
    <name evidence="5" type="ORF">DFR40_0968</name>
</gene>
<dbReference type="Gene3D" id="2.40.100.10">
    <property type="entry name" value="Cyclophilin-like"/>
    <property type="match status" value="1"/>
</dbReference>
<dbReference type="OrthoDB" id="9768696at2"/>
<sequence length="348" mass="36462">MNASLEVIDGGLGNTLQDRGRHGYRHLGVATSGFLDPQFAACANALAGNPDDAAAIEIRGIGPTLKAIGGPLRIALCGEIEAQLLRHGGSRQTLAPWHSATLAAGDIVKCGAVGAGTAYLAVSGGFTPTPQLGSRSTYQRANIGGIAGRPLAAGDSLPCTRLAAHEYREFRNDPWRHADGPVHVIAGPQADHFAYDALQRFAAAVYTVSRDSDRMGMRLAGPVLQHRSPAHADIVSDAVTPGCIQVPGNGLPIILLADCQTVGGYPKIATVIGADLGRLAQCRPGDELRFASVDLATAGALRRAEEDRLARWRQGIGSYLPAGYLDETALYQSNLISGAVRAEPPIRD</sequence>
<evidence type="ECO:0000256" key="3">
    <source>
        <dbReference type="ARBA" id="ARBA00022840"/>
    </source>
</evidence>
<dbReference type="PANTHER" id="PTHR43309">
    <property type="entry name" value="5-OXOPROLINASE SUBUNIT C"/>
    <property type="match status" value="1"/>
</dbReference>
<keyword evidence="1" id="KW-0547">Nucleotide-binding</keyword>
<dbReference type="GO" id="GO:0005524">
    <property type="term" value="F:ATP binding"/>
    <property type="evidence" value="ECO:0007669"/>
    <property type="project" value="UniProtKB-KW"/>
</dbReference>
<dbReference type="EMBL" id="RBXP01000011">
    <property type="protein sequence ID" value="RKT60821.1"/>
    <property type="molecule type" value="Genomic_DNA"/>
</dbReference>
<organism evidence="5 6">
    <name type="scientific">Azonexus fungiphilus</name>
    <dbReference type="NCBI Taxonomy" id="146940"/>
    <lineage>
        <taxon>Bacteria</taxon>
        <taxon>Pseudomonadati</taxon>
        <taxon>Pseudomonadota</taxon>
        <taxon>Betaproteobacteria</taxon>
        <taxon>Rhodocyclales</taxon>
        <taxon>Azonexaceae</taxon>
        <taxon>Azonexus</taxon>
    </lineage>
</organism>
<dbReference type="NCBIfam" id="TIGR00724">
    <property type="entry name" value="urea_amlyse_rel"/>
    <property type="match status" value="1"/>
</dbReference>
<accession>A0A495WGJ3</accession>
<keyword evidence="2 5" id="KW-0378">Hydrolase</keyword>
<dbReference type="PANTHER" id="PTHR43309:SF3">
    <property type="entry name" value="5-OXOPROLINASE SUBUNIT C"/>
    <property type="match status" value="1"/>
</dbReference>
<dbReference type="Pfam" id="PF02626">
    <property type="entry name" value="CT_A_B"/>
    <property type="match status" value="1"/>
</dbReference>
<keyword evidence="6" id="KW-1185">Reference proteome</keyword>
<evidence type="ECO:0000256" key="2">
    <source>
        <dbReference type="ARBA" id="ARBA00022801"/>
    </source>
</evidence>
<dbReference type="InterPro" id="IPR052708">
    <property type="entry name" value="PxpC"/>
</dbReference>
<comment type="caution">
    <text evidence="5">The sequence shown here is derived from an EMBL/GenBank/DDBJ whole genome shotgun (WGS) entry which is preliminary data.</text>
</comment>
<dbReference type="AlphaFoldDB" id="A0A495WGJ3"/>
<proteinExistence type="predicted"/>
<dbReference type="SMART" id="SM00797">
    <property type="entry name" value="AHS2"/>
    <property type="match status" value="1"/>
</dbReference>
<dbReference type="InterPro" id="IPR029000">
    <property type="entry name" value="Cyclophilin-like_dom_sf"/>
</dbReference>
<dbReference type="SUPFAM" id="SSF50891">
    <property type="entry name" value="Cyclophilin-like"/>
    <property type="match status" value="1"/>
</dbReference>